<keyword evidence="8" id="KW-1185">Reference proteome</keyword>
<dbReference type="EMBL" id="VCKY01000044">
    <property type="protein sequence ID" value="TMR21314.1"/>
    <property type="molecule type" value="Genomic_DNA"/>
</dbReference>
<comment type="similarity">
    <text evidence="1">Belongs to the 'phage' integrase family.</text>
</comment>
<dbReference type="RefSeq" id="WP_138666860.1">
    <property type="nucleotide sequence ID" value="NZ_VCKY01000044.1"/>
</dbReference>
<feature type="domain" description="Core-binding (CB)" evidence="6">
    <location>
        <begin position="21"/>
        <end position="115"/>
    </location>
</feature>
<keyword evidence="3" id="KW-0233">DNA recombination</keyword>
<evidence type="ECO:0000259" key="5">
    <source>
        <dbReference type="PROSITE" id="PS51898"/>
    </source>
</evidence>
<evidence type="ECO:0000256" key="1">
    <source>
        <dbReference type="ARBA" id="ARBA00008857"/>
    </source>
</evidence>
<sequence>MSFDPCLLNGRPDPAHPGVVRLGHPALDDHLELVAARARPNTLIATAYDLKVFFSQIRKDPAEVTTVDVLAFIKMQRSPRIDAKVVRLEDGEAGLSARTIKRRLASISGLFNFLVVRGDVPANPVPQGLAARRPGQRVIRQVPLIRTPRTLPRVLEPGEVSAFVAALRTRRDRAMAEAMLLGGLRRCEVLGVPLGDLRPGEHRVFIAEGKGGHQRIVPISARFFATVADYLATERPQTSTTDRLFVVLKGPRRGRPLSASGLDEIVTGARDRAGIIRLTCHQLRHTCLTRLREAGMALEALQAQAGHRSIESTRIYLHLAGSWLAEEYRRAMEAIDAQTIQER</sequence>
<dbReference type="Gene3D" id="1.10.443.10">
    <property type="entry name" value="Intergrase catalytic core"/>
    <property type="match status" value="1"/>
</dbReference>
<dbReference type="Proteomes" id="UP000309128">
    <property type="component" value="Unassembled WGS sequence"/>
</dbReference>
<dbReference type="SUPFAM" id="SSF56349">
    <property type="entry name" value="DNA breaking-rejoining enzymes"/>
    <property type="match status" value="1"/>
</dbReference>
<evidence type="ECO:0000256" key="2">
    <source>
        <dbReference type="ARBA" id="ARBA00023125"/>
    </source>
</evidence>
<proteinExistence type="inferred from homology"/>
<protein>
    <submittedName>
        <fullName evidence="7">Integrase</fullName>
    </submittedName>
</protein>
<dbReference type="InterPro" id="IPR002104">
    <property type="entry name" value="Integrase_catalytic"/>
</dbReference>
<dbReference type="InterPro" id="IPR050090">
    <property type="entry name" value="Tyrosine_recombinase_XerCD"/>
</dbReference>
<dbReference type="PROSITE" id="PS51900">
    <property type="entry name" value="CB"/>
    <property type="match status" value="1"/>
</dbReference>
<keyword evidence="2 4" id="KW-0238">DNA-binding</keyword>
<dbReference type="OrthoDB" id="9803188at2"/>
<accession>A0A5S4FLI4</accession>
<evidence type="ECO:0000313" key="7">
    <source>
        <dbReference type="EMBL" id="TMR21314.1"/>
    </source>
</evidence>
<dbReference type="GO" id="GO:0003677">
    <property type="term" value="F:DNA binding"/>
    <property type="evidence" value="ECO:0007669"/>
    <property type="project" value="UniProtKB-UniRule"/>
</dbReference>
<gene>
    <name evidence="7" type="ORF">ETD86_15525</name>
</gene>
<dbReference type="GO" id="GO:0015074">
    <property type="term" value="P:DNA integration"/>
    <property type="evidence" value="ECO:0007669"/>
    <property type="project" value="InterPro"/>
</dbReference>
<dbReference type="InterPro" id="IPR011010">
    <property type="entry name" value="DNA_brk_join_enz"/>
</dbReference>
<dbReference type="CDD" id="cd00397">
    <property type="entry name" value="DNA_BRE_C"/>
    <property type="match status" value="1"/>
</dbReference>
<dbReference type="PANTHER" id="PTHR30349:SF41">
    <property type="entry name" value="INTEGRASE_RECOMBINASE PROTEIN MJ0367-RELATED"/>
    <property type="match status" value="1"/>
</dbReference>
<feature type="domain" description="Tyr recombinase" evidence="5">
    <location>
        <begin position="150"/>
        <end position="329"/>
    </location>
</feature>
<dbReference type="InterPro" id="IPR013762">
    <property type="entry name" value="Integrase-like_cat_sf"/>
</dbReference>
<dbReference type="Pfam" id="PF00589">
    <property type="entry name" value="Phage_integrase"/>
    <property type="match status" value="1"/>
</dbReference>
<comment type="caution">
    <text evidence="7">The sequence shown here is derived from an EMBL/GenBank/DDBJ whole genome shotgun (WGS) entry which is preliminary data.</text>
</comment>
<dbReference type="Gene3D" id="1.10.150.130">
    <property type="match status" value="1"/>
</dbReference>
<dbReference type="InterPro" id="IPR044068">
    <property type="entry name" value="CB"/>
</dbReference>
<dbReference type="GO" id="GO:0006310">
    <property type="term" value="P:DNA recombination"/>
    <property type="evidence" value="ECO:0007669"/>
    <property type="project" value="UniProtKB-KW"/>
</dbReference>
<evidence type="ECO:0000259" key="6">
    <source>
        <dbReference type="PROSITE" id="PS51900"/>
    </source>
</evidence>
<dbReference type="PANTHER" id="PTHR30349">
    <property type="entry name" value="PHAGE INTEGRASE-RELATED"/>
    <property type="match status" value="1"/>
</dbReference>
<dbReference type="AlphaFoldDB" id="A0A5S4FLI4"/>
<name>A0A5S4FLI4_9ACTN</name>
<dbReference type="InterPro" id="IPR010998">
    <property type="entry name" value="Integrase_recombinase_N"/>
</dbReference>
<organism evidence="7 8">
    <name type="scientific">Nonomuraea turkmeniaca</name>
    <dbReference type="NCBI Taxonomy" id="103838"/>
    <lineage>
        <taxon>Bacteria</taxon>
        <taxon>Bacillati</taxon>
        <taxon>Actinomycetota</taxon>
        <taxon>Actinomycetes</taxon>
        <taxon>Streptosporangiales</taxon>
        <taxon>Streptosporangiaceae</taxon>
        <taxon>Nonomuraea</taxon>
    </lineage>
</organism>
<evidence type="ECO:0000313" key="8">
    <source>
        <dbReference type="Proteomes" id="UP000309128"/>
    </source>
</evidence>
<reference evidence="7 8" key="1">
    <citation type="submission" date="2019-05" db="EMBL/GenBank/DDBJ databases">
        <title>Draft genome sequence of Nonomuraea turkmeniaca DSM 43926.</title>
        <authorList>
            <person name="Saricaoglu S."/>
            <person name="Isik K."/>
        </authorList>
    </citation>
    <scope>NUCLEOTIDE SEQUENCE [LARGE SCALE GENOMIC DNA]</scope>
    <source>
        <strain evidence="7 8">DSM 43926</strain>
    </source>
</reference>
<dbReference type="PROSITE" id="PS51898">
    <property type="entry name" value="TYR_RECOMBINASE"/>
    <property type="match status" value="1"/>
</dbReference>
<evidence type="ECO:0000256" key="3">
    <source>
        <dbReference type="ARBA" id="ARBA00023172"/>
    </source>
</evidence>
<evidence type="ECO:0000256" key="4">
    <source>
        <dbReference type="PROSITE-ProRule" id="PRU01248"/>
    </source>
</evidence>